<dbReference type="InterPro" id="IPR012464">
    <property type="entry name" value="DUF1676"/>
</dbReference>
<protein>
    <recommendedName>
        <fullName evidence="5">CHHC U11-48K-type domain-containing protein</fullName>
    </recommendedName>
</protein>
<keyword evidence="2" id="KW-0863">Zinc-finger</keyword>
<dbReference type="EMBL" id="VYZN01000048">
    <property type="protein sequence ID" value="KAE9528879.1"/>
    <property type="molecule type" value="Genomic_DNA"/>
</dbReference>
<evidence type="ECO:0000256" key="4">
    <source>
        <dbReference type="SAM" id="Phobius"/>
    </source>
</evidence>
<reference evidence="6 7" key="1">
    <citation type="submission" date="2019-08" db="EMBL/GenBank/DDBJ databases">
        <title>The genome of the soybean aphid Biotype 1, its phylome, world population structure and adaptation to the North American continent.</title>
        <authorList>
            <person name="Giordano R."/>
            <person name="Donthu R.K."/>
            <person name="Hernandez A.G."/>
            <person name="Wright C.L."/>
            <person name="Zimin A.V."/>
        </authorList>
    </citation>
    <scope>NUCLEOTIDE SEQUENCE [LARGE SCALE GENOMIC DNA]</scope>
    <source>
        <tissue evidence="6">Whole aphids</tissue>
    </source>
</reference>
<keyword evidence="3" id="KW-0862">Zinc</keyword>
<evidence type="ECO:0000256" key="3">
    <source>
        <dbReference type="ARBA" id="ARBA00022833"/>
    </source>
</evidence>
<keyword evidence="4" id="KW-1133">Transmembrane helix</keyword>
<evidence type="ECO:0000313" key="6">
    <source>
        <dbReference type="EMBL" id="KAE9528879.1"/>
    </source>
</evidence>
<dbReference type="AlphaFoldDB" id="A0A6G0TAH4"/>
<sequence length="617" mass="66095">MFSHVTISFVCVSLAVFVSSASVPAVQQPSQQQQQQQRLEDGFGSVLWSVLDDCFFGDGDAAAPATVCLKSKALTALDRALGKSAVTLADGVTLSARAGKSLAVDPQAERAERAALDAAPDADSKNALLDDMLASRMDRLMSTRTIVMDGAGQEGRGKKKDKAMQQAMMMAGMTAAAVMGPMALKVIALIAVKALLLSKIALVLSGIMVLKKLMQPQQGGGHETESSSHHYGRNFGGGFRWQSEYPWCIIGVKRKHFPTVFKKNREKQIKIMSYAFALSFVCVASAAIAAATAVAPPQQEDGGSTGFGTVLWSVLDDCFSGDAADTATVCLKSKALTALDRALGKPALTVVDGVTLTARAGKSLAVDPQADRADRAALDAAPDADSKSALLDDMLASRMDRLMSTRTIVLDGAAGQEGRGKKKDKAMQQAMMMAGMMAAGVMGPMALKIIALMAGKALLVSKIALLLSGIIALKKLFQPQQSSGGGGGHEHIVESAPSGHHYGRSIDAHRAAYSGQKTLTCCKLVTILEMSSEKEGSNEPSNLEIIDFGIDCNYMVQCPLNPNHITRRHRMPYHLVKCQKMFPDKIKCSYGHYYYLEKHEMAEHLQKCPHKPRLERC</sequence>
<feature type="transmembrane region" description="Helical" evidence="4">
    <location>
        <begin position="271"/>
        <end position="295"/>
    </location>
</feature>
<evidence type="ECO:0000256" key="2">
    <source>
        <dbReference type="ARBA" id="ARBA00022771"/>
    </source>
</evidence>
<dbReference type="Pfam" id="PF05253">
    <property type="entry name" value="zf-U11-48K"/>
    <property type="match status" value="1"/>
</dbReference>
<evidence type="ECO:0000259" key="5">
    <source>
        <dbReference type="PROSITE" id="PS51800"/>
    </source>
</evidence>
<evidence type="ECO:0000313" key="7">
    <source>
        <dbReference type="Proteomes" id="UP000475862"/>
    </source>
</evidence>
<dbReference type="Pfam" id="PF07898">
    <property type="entry name" value="DUF1676"/>
    <property type="match status" value="2"/>
</dbReference>
<keyword evidence="4" id="KW-0812">Transmembrane</keyword>
<feature type="domain" description="CHHC U11-48K-type" evidence="5">
    <location>
        <begin position="555"/>
        <end position="582"/>
    </location>
</feature>
<proteinExistence type="predicted"/>
<dbReference type="PANTHER" id="PTHR21879">
    <property type="entry name" value="FI03362P-RELATED-RELATED"/>
    <property type="match status" value="1"/>
</dbReference>
<evidence type="ECO:0000256" key="1">
    <source>
        <dbReference type="ARBA" id="ARBA00022723"/>
    </source>
</evidence>
<keyword evidence="1" id="KW-0479">Metal-binding</keyword>
<feature type="transmembrane region" description="Helical" evidence="4">
    <location>
        <begin position="430"/>
        <end position="450"/>
    </location>
</feature>
<feature type="transmembrane region" description="Helical" evidence="4">
    <location>
        <begin position="6"/>
        <end position="26"/>
    </location>
</feature>
<dbReference type="GO" id="GO:0008270">
    <property type="term" value="F:zinc ion binding"/>
    <property type="evidence" value="ECO:0007669"/>
    <property type="project" value="UniProtKB-KW"/>
</dbReference>
<keyword evidence="4" id="KW-0472">Membrane</keyword>
<dbReference type="Proteomes" id="UP000475862">
    <property type="component" value="Unassembled WGS sequence"/>
</dbReference>
<dbReference type="OrthoDB" id="7303967at2759"/>
<dbReference type="PANTHER" id="PTHR21879:SF22">
    <property type="entry name" value="FI03362P-RELATED"/>
    <property type="match status" value="1"/>
</dbReference>
<dbReference type="GO" id="GO:0016020">
    <property type="term" value="C:membrane"/>
    <property type="evidence" value="ECO:0007669"/>
    <property type="project" value="TreeGrafter"/>
</dbReference>
<gene>
    <name evidence="6" type="ORF">AGLY_012454</name>
</gene>
<organism evidence="6 7">
    <name type="scientific">Aphis glycines</name>
    <name type="common">Soybean aphid</name>
    <dbReference type="NCBI Taxonomy" id="307491"/>
    <lineage>
        <taxon>Eukaryota</taxon>
        <taxon>Metazoa</taxon>
        <taxon>Ecdysozoa</taxon>
        <taxon>Arthropoda</taxon>
        <taxon>Hexapoda</taxon>
        <taxon>Insecta</taxon>
        <taxon>Pterygota</taxon>
        <taxon>Neoptera</taxon>
        <taxon>Paraneoptera</taxon>
        <taxon>Hemiptera</taxon>
        <taxon>Sternorrhyncha</taxon>
        <taxon>Aphidomorpha</taxon>
        <taxon>Aphidoidea</taxon>
        <taxon>Aphididae</taxon>
        <taxon>Aphidini</taxon>
        <taxon>Aphis</taxon>
        <taxon>Aphis</taxon>
    </lineage>
</organism>
<feature type="transmembrane region" description="Helical" evidence="4">
    <location>
        <begin position="190"/>
        <end position="210"/>
    </location>
</feature>
<keyword evidence="7" id="KW-1185">Reference proteome</keyword>
<name>A0A6G0TAH4_APHGL</name>
<comment type="caution">
    <text evidence="6">The sequence shown here is derived from an EMBL/GenBank/DDBJ whole genome shotgun (WGS) entry which is preliminary data.</text>
</comment>
<accession>A0A6G0TAH4</accession>
<dbReference type="PROSITE" id="PS51800">
    <property type="entry name" value="ZF_CHHC_U11_48K"/>
    <property type="match status" value="1"/>
</dbReference>
<dbReference type="InterPro" id="IPR022776">
    <property type="entry name" value="TRM13/UPF0224_CHHC_Znf_dom"/>
</dbReference>
<feature type="transmembrane region" description="Helical" evidence="4">
    <location>
        <begin position="167"/>
        <end position="184"/>
    </location>
</feature>